<dbReference type="GO" id="GO:0008270">
    <property type="term" value="F:zinc ion binding"/>
    <property type="evidence" value="ECO:0007669"/>
    <property type="project" value="InterPro"/>
</dbReference>
<feature type="non-terminal residue" evidence="1">
    <location>
        <position position="293"/>
    </location>
</feature>
<dbReference type="CDD" id="cd01029">
    <property type="entry name" value="TOPRIM_primases"/>
    <property type="match status" value="1"/>
</dbReference>
<accession>A0A382PJL4</accession>
<dbReference type="AlphaFoldDB" id="A0A382PJL4"/>
<dbReference type="GO" id="GO:0003677">
    <property type="term" value="F:DNA binding"/>
    <property type="evidence" value="ECO:0007669"/>
    <property type="project" value="InterPro"/>
</dbReference>
<gene>
    <name evidence="1" type="ORF">METZ01_LOCUS325712</name>
</gene>
<reference evidence="1" key="1">
    <citation type="submission" date="2018-05" db="EMBL/GenBank/DDBJ databases">
        <authorList>
            <person name="Lanie J.A."/>
            <person name="Ng W.-L."/>
            <person name="Kazmierczak K.M."/>
            <person name="Andrzejewski T.M."/>
            <person name="Davidsen T.M."/>
            <person name="Wayne K.J."/>
            <person name="Tettelin H."/>
            <person name="Glass J.I."/>
            <person name="Rusch D."/>
            <person name="Podicherti R."/>
            <person name="Tsui H.-C.T."/>
            <person name="Winkler M.E."/>
        </authorList>
    </citation>
    <scope>NUCLEOTIDE SEQUENCE</scope>
</reference>
<dbReference type="InterPro" id="IPR034154">
    <property type="entry name" value="TOPRIM_DnaG/twinkle"/>
</dbReference>
<sequence length="293" mass="32446">MPAERTPEIDLVLSKLGKVKNAGAGWEALCPAHEDKTPSLAIGLGQKGQVLLHCHRGCGFDEIHRALGIASNDLWPKEDKPKAKLRKEATYTYENADGNPVMRVVRFKDELGNKTFRQQRYENGEWEWGTQNIDKPLYRLPQVLERISNDEIVYVVEGEKDVHTLESIGRVATCNPGGAASEFAEKKWLPEHTAALAGGKIVIVADDDEAGMGHASFVAAELRKVGARVKVYKPAHGKDISDHIGAGMEMSDLLVVGSEIRDEFTDYLDALSELDNEMPLNVRVNRAKHLLDK</sequence>
<dbReference type="Gene3D" id="3.90.580.10">
    <property type="entry name" value="Zinc finger, CHC2-type domain"/>
    <property type="match status" value="1"/>
</dbReference>
<name>A0A382PJL4_9ZZZZ</name>
<dbReference type="SUPFAM" id="SSF57783">
    <property type="entry name" value="Zinc beta-ribbon"/>
    <property type="match status" value="1"/>
</dbReference>
<dbReference type="InterPro" id="IPR036977">
    <property type="entry name" value="DNA_primase_Znf_CHC2"/>
</dbReference>
<dbReference type="SUPFAM" id="SSF56731">
    <property type="entry name" value="DNA primase core"/>
    <property type="match status" value="1"/>
</dbReference>
<evidence type="ECO:0000313" key="1">
    <source>
        <dbReference type="EMBL" id="SVC72858.1"/>
    </source>
</evidence>
<protein>
    <submittedName>
        <fullName evidence="1">Uncharacterized protein</fullName>
    </submittedName>
</protein>
<organism evidence="1">
    <name type="scientific">marine metagenome</name>
    <dbReference type="NCBI Taxonomy" id="408172"/>
    <lineage>
        <taxon>unclassified sequences</taxon>
        <taxon>metagenomes</taxon>
        <taxon>ecological metagenomes</taxon>
    </lineage>
</organism>
<proteinExistence type="predicted"/>
<dbReference type="GO" id="GO:0006260">
    <property type="term" value="P:DNA replication"/>
    <property type="evidence" value="ECO:0007669"/>
    <property type="project" value="InterPro"/>
</dbReference>
<dbReference type="EMBL" id="UINC01107466">
    <property type="protein sequence ID" value="SVC72858.1"/>
    <property type="molecule type" value="Genomic_DNA"/>
</dbReference>
<dbReference type="Gene3D" id="3.40.1360.10">
    <property type="match status" value="1"/>
</dbReference>